<keyword evidence="5 9" id="KW-0812">Transmembrane</keyword>
<comment type="subcellular location">
    <subcellularLocation>
        <location evidence="9">Cell inner membrane</location>
        <topology evidence="9">Single-pass type II membrane protein</topology>
    </subcellularLocation>
    <subcellularLocation>
        <location evidence="1">Membrane</location>
    </subcellularLocation>
    <text evidence="9">Localizes to the division septum.</text>
</comment>
<sequence length="277" mass="31108">MLTAQALQSPSEMPQDIRWMNAATAALAVVAVLLVLAAAFNVLIRQPYFVIHKLSIDGEMQRNNLATVRANVVPRVEGNFFLVDLARARAVFESVPWVRQALVRRVWPNELRVTLEEHKPAAYWRHEDRDDQLVNQQGEVFDANLGDVEDDPLPTLQGPAHATADQARLMLTMLRKLQPALAPLESEIDTLKLTDRGSWTVKLENDALIELGRGETDELVARAERFVRTLPQLRQQYGEPLAYADLRYPHGYAVRLKGLSTVQNIPKGRVANAPQTP</sequence>
<comment type="function">
    <text evidence="9">Essential cell division protein. May link together the upstream cell division proteins, which are predominantly cytoplasmic, with the downstream cell division proteins, which are predominantly periplasmic. May control correct divisome assembly.</text>
</comment>
<dbReference type="GO" id="GO:0043093">
    <property type="term" value="P:FtsZ-dependent cytokinesis"/>
    <property type="evidence" value="ECO:0007669"/>
    <property type="project" value="UniProtKB-UniRule"/>
</dbReference>
<dbReference type="InterPro" id="IPR026579">
    <property type="entry name" value="FtsQ"/>
</dbReference>
<dbReference type="InterPro" id="IPR005548">
    <property type="entry name" value="Cell_div_FtsQ/DivIB_C"/>
</dbReference>
<dbReference type="AlphaFoldDB" id="A0A3R8S5W8"/>
<keyword evidence="8 9" id="KW-0131">Cell cycle</keyword>
<reference evidence="11 12" key="1">
    <citation type="submission" date="2018-12" db="EMBL/GenBank/DDBJ databases">
        <title>The whole draft genome of Aquabacterium sp. SJQ9.</title>
        <authorList>
            <person name="Sun L."/>
            <person name="Gao X."/>
            <person name="Chen W."/>
            <person name="Huang K."/>
        </authorList>
    </citation>
    <scope>NUCLEOTIDE SEQUENCE [LARGE SCALE GENOMIC DNA]</scope>
    <source>
        <strain evidence="11 12">SJQ9</strain>
    </source>
</reference>
<dbReference type="Gene3D" id="3.40.50.11690">
    <property type="entry name" value="Cell division protein FtsQ/DivIB"/>
    <property type="match status" value="1"/>
</dbReference>
<evidence type="ECO:0000256" key="3">
    <source>
        <dbReference type="ARBA" id="ARBA00022519"/>
    </source>
</evidence>
<dbReference type="InterPro" id="IPR045335">
    <property type="entry name" value="FtsQ_C_sf"/>
</dbReference>
<dbReference type="PROSITE" id="PS51779">
    <property type="entry name" value="POTRA"/>
    <property type="match status" value="1"/>
</dbReference>
<evidence type="ECO:0000256" key="1">
    <source>
        <dbReference type="ARBA" id="ARBA00004370"/>
    </source>
</evidence>
<dbReference type="GO" id="GO:0005886">
    <property type="term" value="C:plasma membrane"/>
    <property type="evidence" value="ECO:0007669"/>
    <property type="project" value="UniProtKB-SubCell"/>
</dbReference>
<evidence type="ECO:0000256" key="4">
    <source>
        <dbReference type="ARBA" id="ARBA00022618"/>
    </source>
</evidence>
<keyword evidence="3 9" id="KW-0997">Cell inner membrane</keyword>
<evidence type="ECO:0000256" key="5">
    <source>
        <dbReference type="ARBA" id="ARBA00022692"/>
    </source>
</evidence>
<dbReference type="GO" id="GO:0090529">
    <property type="term" value="P:cell septum assembly"/>
    <property type="evidence" value="ECO:0007669"/>
    <property type="project" value="InterPro"/>
</dbReference>
<accession>A0A3R8S5W8</accession>
<evidence type="ECO:0000256" key="8">
    <source>
        <dbReference type="ARBA" id="ARBA00023306"/>
    </source>
</evidence>
<comment type="subunit">
    <text evidence="9">Part of a complex composed of FtsB, FtsL and FtsQ.</text>
</comment>
<keyword evidence="4 9" id="KW-0132">Cell division</keyword>
<evidence type="ECO:0000313" key="11">
    <source>
        <dbReference type="EMBL" id="RRS06270.1"/>
    </source>
</evidence>
<organism evidence="11 12">
    <name type="scientific">Aquabacterium soli</name>
    <dbReference type="NCBI Taxonomy" id="2493092"/>
    <lineage>
        <taxon>Bacteria</taxon>
        <taxon>Pseudomonadati</taxon>
        <taxon>Pseudomonadota</taxon>
        <taxon>Betaproteobacteria</taxon>
        <taxon>Burkholderiales</taxon>
        <taxon>Aquabacterium</taxon>
    </lineage>
</organism>
<dbReference type="PANTHER" id="PTHR35851">
    <property type="entry name" value="CELL DIVISION PROTEIN FTSQ"/>
    <property type="match status" value="1"/>
</dbReference>
<evidence type="ECO:0000256" key="2">
    <source>
        <dbReference type="ARBA" id="ARBA00022475"/>
    </source>
</evidence>
<dbReference type="Proteomes" id="UP000269265">
    <property type="component" value="Unassembled WGS sequence"/>
</dbReference>
<evidence type="ECO:0000256" key="9">
    <source>
        <dbReference type="HAMAP-Rule" id="MF_00911"/>
    </source>
</evidence>
<feature type="transmembrane region" description="Helical" evidence="9">
    <location>
        <begin position="20"/>
        <end position="44"/>
    </location>
</feature>
<keyword evidence="12" id="KW-1185">Reference proteome</keyword>
<dbReference type="PANTHER" id="PTHR35851:SF1">
    <property type="entry name" value="CELL DIVISION PROTEIN FTSQ"/>
    <property type="match status" value="1"/>
</dbReference>
<dbReference type="Gene3D" id="3.10.20.310">
    <property type="entry name" value="membrane protein fhac"/>
    <property type="match status" value="1"/>
</dbReference>
<protein>
    <recommendedName>
        <fullName evidence="9">Cell division protein FtsQ</fullName>
    </recommendedName>
</protein>
<dbReference type="OrthoDB" id="9790370at2"/>
<dbReference type="GO" id="GO:0032153">
    <property type="term" value="C:cell division site"/>
    <property type="evidence" value="ECO:0007669"/>
    <property type="project" value="UniProtKB-UniRule"/>
</dbReference>
<dbReference type="Pfam" id="PF03799">
    <property type="entry name" value="FtsQ_DivIB_C"/>
    <property type="match status" value="1"/>
</dbReference>
<comment type="caution">
    <text evidence="11">The sequence shown here is derived from an EMBL/GenBank/DDBJ whole genome shotgun (WGS) entry which is preliminary data.</text>
</comment>
<dbReference type="Pfam" id="PF08478">
    <property type="entry name" value="POTRA_1"/>
    <property type="match status" value="1"/>
</dbReference>
<keyword evidence="2 9" id="KW-1003">Cell membrane</keyword>
<evidence type="ECO:0000256" key="6">
    <source>
        <dbReference type="ARBA" id="ARBA00022989"/>
    </source>
</evidence>
<dbReference type="EMBL" id="RSED01000001">
    <property type="protein sequence ID" value="RRS06270.1"/>
    <property type="molecule type" value="Genomic_DNA"/>
</dbReference>
<dbReference type="InterPro" id="IPR034746">
    <property type="entry name" value="POTRA"/>
</dbReference>
<comment type="similarity">
    <text evidence="9">Belongs to the FtsQ/DivIB family. FtsQ subfamily.</text>
</comment>
<keyword evidence="6 9" id="KW-1133">Transmembrane helix</keyword>
<name>A0A3R8S5W8_9BURK</name>
<dbReference type="HAMAP" id="MF_00911">
    <property type="entry name" value="FtsQ_subfam"/>
    <property type="match status" value="1"/>
</dbReference>
<gene>
    <name evidence="9" type="primary">ftsQ</name>
    <name evidence="11" type="ORF">EIP75_01410</name>
</gene>
<feature type="domain" description="POTRA" evidence="10">
    <location>
        <begin position="49"/>
        <end position="118"/>
    </location>
</feature>
<keyword evidence="7 9" id="KW-0472">Membrane</keyword>
<evidence type="ECO:0000259" key="10">
    <source>
        <dbReference type="PROSITE" id="PS51779"/>
    </source>
</evidence>
<evidence type="ECO:0000313" key="12">
    <source>
        <dbReference type="Proteomes" id="UP000269265"/>
    </source>
</evidence>
<dbReference type="RefSeq" id="WP_125241413.1">
    <property type="nucleotide sequence ID" value="NZ_RSED01000001.1"/>
</dbReference>
<proteinExistence type="inferred from homology"/>
<dbReference type="InterPro" id="IPR013685">
    <property type="entry name" value="POTRA_FtsQ_type"/>
</dbReference>
<evidence type="ECO:0000256" key="7">
    <source>
        <dbReference type="ARBA" id="ARBA00023136"/>
    </source>
</evidence>